<dbReference type="InterPro" id="IPR050465">
    <property type="entry name" value="UPF0194_transport"/>
</dbReference>
<reference evidence="6 7" key="1">
    <citation type="submission" date="2019-01" db="EMBL/GenBank/DDBJ databases">
        <authorList>
            <person name="Chen W.-M."/>
        </authorList>
    </citation>
    <scope>NUCLEOTIDE SEQUENCE [LARGE SCALE GENOMIC DNA]</scope>
    <source>
        <strain evidence="6 7">KYPC3</strain>
    </source>
</reference>
<dbReference type="GO" id="GO:0016020">
    <property type="term" value="C:membrane"/>
    <property type="evidence" value="ECO:0007669"/>
    <property type="project" value="InterPro"/>
</dbReference>
<comment type="caution">
    <text evidence="6">The sequence shown here is derived from an EMBL/GenBank/DDBJ whole genome shotgun (WGS) entry which is preliminary data.</text>
</comment>
<dbReference type="RefSeq" id="WP_127698420.1">
    <property type="nucleotide sequence ID" value="NZ_SACS01000006.1"/>
</dbReference>
<evidence type="ECO:0000256" key="2">
    <source>
        <dbReference type="ARBA" id="ARBA00009477"/>
    </source>
</evidence>
<dbReference type="PANTHER" id="PTHR32347:SF23">
    <property type="entry name" value="BLL5650 PROTEIN"/>
    <property type="match status" value="1"/>
</dbReference>
<evidence type="ECO:0000313" key="7">
    <source>
        <dbReference type="Proteomes" id="UP000283077"/>
    </source>
</evidence>
<gene>
    <name evidence="6" type="ORF">EOE67_07510</name>
</gene>
<comment type="subcellular location">
    <subcellularLocation>
        <location evidence="1">Cell envelope</location>
    </subcellularLocation>
</comment>
<dbReference type="Proteomes" id="UP000283077">
    <property type="component" value="Unassembled WGS sequence"/>
</dbReference>
<dbReference type="GO" id="GO:0030313">
    <property type="term" value="C:cell envelope"/>
    <property type="evidence" value="ECO:0007669"/>
    <property type="project" value="UniProtKB-SubCell"/>
</dbReference>
<proteinExistence type="inferred from homology"/>
<accession>A0A437R040</accession>
<evidence type="ECO:0000259" key="5">
    <source>
        <dbReference type="Pfam" id="PF25967"/>
    </source>
</evidence>
<feature type="domain" description="Multidrug resistance protein MdtA-like C-terminal permuted SH3" evidence="5">
    <location>
        <begin position="356"/>
        <end position="411"/>
    </location>
</feature>
<dbReference type="InterPro" id="IPR006143">
    <property type="entry name" value="RND_pump_MFP"/>
</dbReference>
<dbReference type="AlphaFoldDB" id="A0A437R040"/>
<dbReference type="PANTHER" id="PTHR32347">
    <property type="entry name" value="EFFLUX SYSTEM COMPONENT YKNX-RELATED"/>
    <property type="match status" value="1"/>
</dbReference>
<dbReference type="Gene3D" id="2.40.420.20">
    <property type="match status" value="1"/>
</dbReference>
<protein>
    <submittedName>
        <fullName evidence="6">Efflux RND transporter periplasmic adaptor subunit</fullName>
    </submittedName>
</protein>
<dbReference type="Gene3D" id="2.40.50.100">
    <property type="match status" value="1"/>
</dbReference>
<dbReference type="NCBIfam" id="TIGR01730">
    <property type="entry name" value="RND_mfp"/>
    <property type="match status" value="1"/>
</dbReference>
<dbReference type="OrthoDB" id="1957187at2"/>
<evidence type="ECO:0000313" key="6">
    <source>
        <dbReference type="EMBL" id="RVU40091.1"/>
    </source>
</evidence>
<dbReference type="GO" id="GO:0022857">
    <property type="term" value="F:transmembrane transporter activity"/>
    <property type="evidence" value="ECO:0007669"/>
    <property type="project" value="InterPro"/>
</dbReference>
<dbReference type="EMBL" id="SACS01000006">
    <property type="protein sequence ID" value="RVU40091.1"/>
    <property type="molecule type" value="Genomic_DNA"/>
</dbReference>
<feature type="coiled-coil region" evidence="4">
    <location>
        <begin position="179"/>
        <end position="238"/>
    </location>
</feature>
<evidence type="ECO:0000256" key="4">
    <source>
        <dbReference type="SAM" id="Coils"/>
    </source>
</evidence>
<keyword evidence="7" id="KW-1185">Reference proteome</keyword>
<dbReference type="InterPro" id="IPR058627">
    <property type="entry name" value="MdtA-like_C"/>
</dbReference>
<sequence length="430" mass="47828">MDKIIAQQPIWRQPKFRLTALAIAAVLFAGGSLWQWRANASPQAELHISSLQTALVRSENFSENLQLRGVVLPQQTVFLDAIEGGRVEQRLAEPGTYVEAGQPLVQLTNTALQLDFISREAQISEQLSFLRTTELAMATTELDLKQQVLDASHAIRQLERQIGFSKPLVDRGVLAKEQLRTMEEDLAFQREKLQLSKQRQQQQLTVQQVQKKQLQDSVAMLSKNIEFARQQLQNLLVRAPVSGYLSEFQVEPGESKAPGTRLGQIDIPGRFKLQAQVDEFYLSRIQPGMSATLQSSAAQSPATPANPQAIHISRIDSRVVNNQFSVELLLPEQFQGKRGQTLIFDLLLDKSSSQSLVLPRGAYLTDGGGQFVYVLDGSGKATRRAVQLGRQSSQSVEIRTGLQAGENVIISSYRDFRQADQLQLKTGNAL</sequence>
<evidence type="ECO:0000256" key="3">
    <source>
        <dbReference type="ARBA" id="ARBA00023054"/>
    </source>
</evidence>
<dbReference type="Gene3D" id="2.40.30.170">
    <property type="match status" value="1"/>
</dbReference>
<dbReference type="Pfam" id="PF25967">
    <property type="entry name" value="RND-MFP_C"/>
    <property type="match status" value="1"/>
</dbReference>
<dbReference type="Gene3D" id="1.10.287.470">
    <property type="entry name" value="Helix hairpin bin"/>
    <property type="match status" value="1"/>
</dbReference>
<keyword evidence="3 4" id="KW-0175">Coiled coil</keyword>
<name>A0A437R040_9GAMM</name>
<comment type="similarity">
    <text evidence="2">Belongs to the membrane fusion protein (MFP) (TC 8.A.1) family.</text>
</comment>
<organism evidence="6 7">
    <name type="scientific">Rheinheimera riviphila</name>
    <dbReference type="NCBI Taxonomy" id="1834037"/>
    <lineage>
        <taxon>Bacteria</taxon>
        <taxon>Pseudomonadati</taxon>
        <taxon>Pseudomonadota</taxon>
        <taxon>Gammaproteobacteria</taxon>
        <taxon>Chromatiales</taxon>
        <taxon>Chromatiaceae</taxon>
        <taxon>Rheinheimera</taxon>
    </lineage>
</organism>
<evidence type="ECO:0000256" key="1">
    <source>
        <dbReference type="ARBA" id="ARBA00004196"/>
    </source>
</evidence>